<comment type="caution">
    <text evidence="1">The sequence shown here is derived from an EMBL/GenBank/DDBJ whole genome shotgun (WGS) entry which is preliminary data.</text>
</comment>
<name>A0AAW2XD17_9LAMI</name>
<sequence length="90" mass="10902">MDNTPAFHLQHGRKACYFNCHRQFLPEYHPYERNKKAFTKNRVEYKIAHPRLTGEQIRDWVTHFSPTVEQPLTFPSGYLSNYKWTKKNIF</sequence>
<proteinExistence type="predicted"/>
<dbReference type="AlphaFoldDB" id="A0AAW2XD17"/>
<organism evidence="1">
    <name type="scientific">Sesamum latifolium</name>
    <dbReference type="NCBI Taxonomy" id="2727402"/>
    <lineage>
        <taxon>Eukaryota</taxon>
        <taxon>Viridiplantae</taxon>
        <taxon>Streptophyta</taxon>
        <taxon>Embryophyta</taxon>
        <taxon>Tracheophyta</taxon>
        <taxon>Spermatophyta</taxon>
        <taxon>Magnoliopsida</taxon>
        <taxon>eudicotyledons</taxon>
        <taxon>Gunneridae</taxon>
        <taxon>Pentapetalae</taxon>
        <taxon>asterids</taxon>
        <taxon>lamiids</taxon>
        <taxon>Lamiales</taxon>
        <taxon>Pedaliaceae</taxon>
        <taxon>Sesamum</taxon>
    </lineage>
</organism>
<gene>
    <name evidence="1" type="ORF">Slati_1140700</name>
</gene>
<accession>A0AAW2XD17</accession>
<dbReference type="InterPro" id="IPR004242">
    <property type="entry name" value="Transposase_21"/>
</dbReference>
<reference evidence="1" key="2">
    <citation type="journal article" date="2024" name="Plant">
        <title>Genomic evolution and insights into agronomic trait innovations of Sesamum species.</title>
        <authorList>
            <person name="Miao H."/>
            <person name="Wang L."/>
            <person name="Qu L."/>
            <person name="Liu H."/>
            <person name="Sun Y."/>
            <person name="Le M."/>
            <person name="Wang Q."/>
            <person name="Wei S."/>
            <person name="Zheng Y."/>
            <person name="Lin W."/>
            <person name="Duan Y."/>
            <person name="Cao H."/>
            <person name="Xiong S."/>
            <person name="Wang X."/>
            <person name="Wei L."/>
            <person name="Li C."/>
            <person name="Ma Q."/>
            <person name="Ju M."/>
            <person name="Zhao R."/>
            <person name="Li G."/>
            <person name="Mu C."/>
            <person name="Tian Q."/>
            <person name="Mei H."/>
            <person name="Zhang T."/>
            <person name="Gao T."/>
            <person name="Zhang H."/>
        </authorList>
    </citation>
    <scope>NUCLEOTIDE SEQUENCE</scope>
    <source>
        <strain evidence="1">KEN1</strain>
    </source>
</reference>
<dbReference type="Pfam" id="PF02992">
    <property type="entry name" value="Transposase_21"/>
    <property type="match status" value="1"/>
</dbReference>
<evidence type="ECO:0000313" key="1">
    <source>
        <dbReference type="EMBL" id="KAL0451626.1"/>
    </source>
</evidence>
<reference evidence="1" key="1">
    <citation type="submission" date="2020-06" db="EMBL/GenBank/DDBJ databases">
        <authorList>
            <person name="Li T."/>
            <person name="Hu X."/>
            <person name="Zhang T."/>
            <person name="Song X."/>
            <person name="Zhang H."/>
            <person name="Dai N."/>
            <person name="Sheng W."/>
            <person name="Hou X."/>
            <person name="Wei L."/>
        </authorList>
    </citation>
    <scope>NUCLEOTIDE SEQUENCE</scope>
    <source>
        <strain evidence="1">KEN1</strain>
        <tissue evidence="1">Leaf</tissue>
    </source>
</reference>
<dbReference type="EMBL" id="JACGWN010000004">
    <property type="protein sequence ID" value="KAL0451626.1"/>
    <property type="molecule type" value="Genomic_DNA"/>
</dbReference>
<protein>
    <submittedName>
        <fullName evidence="1">Uncharacterized protein</fullName>
    </submittedName>
</protein>